<keyword evidence="2" id="KW-1185">Reference proteome</keyword>
<name>A0ACD0NRW2_9BASI</name>
<evidence type="ECO:0000313" key="1">
    <source>
        <dbReference type="EMBL" id="PWN48489.1"/>
    </source>
</evidence>
<keyword evidence="1" id="KW-0808">Transferase</keyword>
<organism evidence="1 2">
    <name type="scientific">Violaceomyces palustris</name>
    <dbReference type="NCBI Taxonomy" id="1673888"/>
    <lineage>
        <taxon>Eukaryota</taxon>
        <taxon>Fungi</taxon>
        <taxon>Dikarya</taxon>
        <taxon>Basidiomycota</taxon>
        <taxon>Ustilaginomycotina</taxon>
        <taxon>Ustilaginomycetes</taxon>
        <taxon>Violaceomycetales</taxon>
        <taxon>Violaceomycetaceae</taxon>
        <taxon>Violaceomyces</taxon>
    </lineage>
</organism>
<proteinExistence type="predicted"/>
<protein>
    <submittedName>
        <fullName evidence="1">S-adenosyl-L-methionine-dependent methyltransferase</fullName>
    </submittedName>
</protein>
<reference evidence="1 2" key="1">
    <citation type="journal article" date="2018" name="Mol. Biol. Evol.">
        <title>Broad Genomic Sampling Reveals a Smut Pathogenic Ancestry of the Fungal Clade Ustilaginomycotina.</title>
        <authorList>
            <person name="Kijpornyongpan T."/>
            <person name="Mondo S.J."/>
            <person name="Barry K."/>
            <person name="Sandor L."/>
            <person name="Lee J."/>
            <person name="Lipzen A."/>
            <person name="Pangilinan J."/>
            <person name="LaButti K."/>
            <person name="Hainaut M."/>
            <person name="Henrissat B."/>
            <person name="Grigoriev I.V."/>
            <person name="Spatafora J.W."/>
            <person name="Aime M.C."/>
        </authorList>
    </citation>
    <scope>NUCLEOTIDE SEQUENCE [LARGE SCALE GENOMIC DNA]</scope>
    <source>
        <strain evidence="1 2">SA 807</strain>
    </source>
</reference>
<evidence type="ECO:0000313" key="2">
    <source>
        <dbReference type="Proteomes" id="UP000245626"/>
    </source>
</evidence>
<feature type="non-terminal residue" evidence="1">
    <location>
        <position position="783"/>
    </location>
</feature>
<feature type="non-terminal residue" evidence="1">
    <location>
        <position position="1"/>
    </location>
</feature>
<keyword evidence="1" id="KW-0489">Methyltransferase</keyword>
<dbReference type="EMBL" id="KZ820193">
    <property type="protein sequence ID" value="PWN48489.1"/>
    <property type="molecule type" value="Genomic_DNA"/>
</dbReference>
<sequence>SGVPTFSRSTLMHLGMVEGITPPAPAGLPDISNSIEVSSVVSAGLEMGLGVSLAASALINHIPGASSAVSGLAEPRYSRATGGSFDMGSLAMGLKLTDTQIAKPSVPAANLSDKAEESPLTTLEHAESELSRRRTTGWMVGKARADQAPKTGTRHQRSGTHDPVVGNARRNDMSTGTSPGQGPVAVPNRIMFDSLPPAGDANVERNSSIGGGSQARASAGGSTLPETPSLGDKAMLSPDASQHTDSRNPFNSLGPRHGHQQGETRFGRGGRDGQYGNGAAGLGPGHGGLMGIGGGGHFGPGVRAKVAEVLPKLIAGIPLLGQEGETVHIAEYGCLNSRSTQLLQPIISLFAEKAHANQPQREAEPAEVPDYFGRAEVPAMRTIVGGGAPLDMPCRVNFSVTHEDSPQADFRPVTLLLDTSSESYLNPHWQSAHEPSLQNTIFPSFVSRPFASRIVPPSTMHLGMSLMDLHWAHTPRNPAVSLATSAHAELTAFLTARAHEFRKDGVFVMAYISRSEEDRFTAPDRPKSTIDYDSRDMSCGSPLSGSALDDMADGGEAPARGPIKRERTRSNSTPLRPNVLAQNQVTTKKSADIWTTLTNTLAPCLQRLVSCGMLKSDVARHLLSLPMHPRTPRHTQNVLKSVKHLWRLEWSCGLGEGTSELQKDGVIDEDSSVGDATAKSRTGPGVLQSEPEPLRLPHPAWKALQAGTLSRVAFAEHMIQLFKNLYESHFRSVLREKGKLSKGAVEFVLDSLWDILHSRIDDQQPCPIAQCELEVQVVALRRV</sequence>
<accession>A0ACD0NRW2</accession>
<dbReference type="Proteomes" id="UP000245626">
    <property type="component" value="Unassembled WGS sequence"/>
</dbReference>
<gene>
    <name evidence="1" type="ORF">IE53DRAFT_300808</name>
</gene>